<gene>
    <name evidence="2" type="ORF">MJAP1_001128</name>
</gene>
<dbReference type="PANTHER" id="PTHR28125:SF2">
    <property type="entry name" value="MEIOTIC EXPRESSION UP-REGULATED PROTEIN 26"/>
    <property type="match status" value="1"/>
</dbReference>
<keyword evidence="3" id="KW-1185">Reference proteome</keyword>
<dbReference type="PANTHER" id="PTHR28125">
    <property type="entry name" value="MEIOTIC EXPRESSION UP-REGULATED PROTEIN 26"/>
    <property type="match status" value="1"/>
</dbReference>
<proteinExistence type="predicted"/>
<dbReference type="AlphaFoldDB" id="A0AAF0EZZ9"/>
<dbReference type="Pfam" id="PF14616">
    <property type="entry name" value="Rua1_C"/>
    <property type="match status" value="1"/>
</dbReference>
<evidence type="ECO:0000313" key="2">
    <source>
        <dbReference type="EMBL" id="WFD38180.1"/>
    </source>
</evidence>
<evidence type="ECO:0000313" key="3">
    <source>
        <dbReference type="Proteomes" id="UP001217754"/>
    </source>
</evidence>
<dbReference type="Proteomes" id="UP001217754">
    <property type="component" value="Chromosome 2"/>
</dbReference>
<reference evidence="2" key="1">
    <citation type="submission" date="2023-03" db="EMBL/GenBank/DDBJ databases">
        <title>Mating type loci evolution in Malassezia.</title>
        <authorList>
            <person name="Coelho M.A."/>
        </authorList>
    </citation>
    <scope>NUCLEOTIDE SEQUENCE</scope>
    <source>
        <strain evidence="2">CBS 9431</strain>
    </source>
</reference>
<dbReference type="RefSeq" id="XP_060121077.1">
    <property type="nucleotide sequence ID" value="XM_060265094.1"/>
</dbReference>
<evidence type="ECO:0000259" key="1">
    <source>
        <dbReference type="Pfam" id="PF14616"/>
    </source>
</evidence>
<accession>A0AAF0EZZ9</accession>
<organism evidence="2 3">
    <name type="scientific">Malassezia japonica</name>
    <dbReference type="NCBI Taxonomy" id="223818"/>
    <lineage>
        <taxon>Eukaryota</taxon>
        <taxon>Fungi</taxon>
        <taxon>Dikarya</taxon>
        <taxon>Basidiomycota</taxon>
        <taxon>Ustilaginomycotina</taxon>
        <taxon>Malasseziomycetes</taxon>
        <taxon>Malasseziales</taxon>
        <taxon>Malasseziaceae</taxon>
        <taxon>Malassezia</taxon>
    </lineage>
</organism>
<dbReference type="InterPro" id="IPR028012">
    <property type="entry name" value="Rua1_C"/>
</dbReference>
<feature type="domain" description="Transcription regulator Rua1 C-terminal" evidence="1">
    <location>
        <begin position="73"/>
        <end position="132"/>
    </location>
</feature>
<sequence length="144" mass="16689">MASQMSNGPEGARVIVLNEYDPIVLETSSEQSSNSEPIKYPNTEEFLHRTMHCEIPPSSADVTFRDVPLTCDEIDLYTPRWRRGSYKDRFGWCHLCEKGGWYSMKRSQYLYHMQVYHGVSNLTKVVMRATVIRGILVRKTKDHS</sequence>
<dbReference type="EMBL" id="CP119959">
    <property type="protein sequence ID" value="WFD38180.1"/>
    <property type="molecule type" value="Genomic_DNA"/>
</dbReference>
<name>A0AAF0EZZ9_9BASI</name>
<protein>
    <recommendedName>
        <fullName evidence="1">Transcription regulator Rua1 C-terminal domain-containing protein</fullName>
    </recommendedName>
</protein>
<dbReference type="GeneID" id="85224777"/>